<gene>
    <name evidence="2" type="ORF">BC343_26945</name>
</gene>
<evidence type="ECO:0000256" key="1">
    <source>
        <dbReference type="SAM" id="Phobius"/>
    </source>
</evidence>
<evidence type="ECO:0000313" key="2">
    <source>
        <dbReference type="EMBL" id="OOQ60160.1"/>
    </source>
</evidence>
<reference evidence="2 3" key="1">
    <citation type="submission" date="2016-07" db="EMBL/GenBank/DDBJ databases">
        <title>Genomic analysis of zinc-resistant bacterium Mucilaginibacter pedocola TBZ30.</title>
        <authorList>
            <person name="Huang J."/>
            <person name="Tang J."/>
        </authorList>
    </citation>
    <scope>NUCLEOTIDE SEQUENCE [LARGE SCALE GENOMIC DNA]</scope>
    <source>
        <strain evidence="2 3">TBZ30</strain>
    </source>
</reference>
<feature type="transmembrane region" description="Helical" evidence="1">
    <location>
        <begin position="6"/>
        <end position="24"/>
    </location>
</feature>
<accession>A0A1S9PGT8</accession>
<name>A0A1S9PGT8_9SPHI</name>
<organism evidence="2 3">
    <name type="scientific">Mucilaginibacter pedocola</name>
    <dbReference type="NCBI Taxonomy" id="1792845"/>
    <lineage>
        <taxon>Bacteria</taxon>
        <taxon>Pseudomonadati</taxon>
        <taxon>Bacteroidota</taxon>
        <taxon>Sphingobacteriia</taxon>
        <taxon>Sphingobacteriales</taxon>
        <taxon>Sphingobacteriaceae</taxon>
        <taxon>Mucilaginibacter</taxon>
    </lineage>
</organism>
<keyword evidence="1" id="KW-0472">Membrane</keyword>
<keyword evidence="1" id="KW-0812">Transmembrane</keyword>
<evidence type="ECO:0000313" key="3">
    <source>
        <dbReference type="Proteomes" id="UP000189739"/>
    </source>
</evidence>
<keyword evidence="1" id="KW-1133">Transmembrane helix</keyword>
<dbReference type="AlphaFoldDB" id="A0A1S9PGT8"/>
<dbReference type="Proteomes" id="UP000189739">
    <property type="component" value="Unassembled WGS sequence"/>
</dbReference>
<comment type="caution">
    <text evidence="2">The sequence shown here is derived from an EMBL/GenBank/DDBJ whole genome shotgun (WGS) entry which is preliminary data.</text>
</comment>
<dbReference type="EMBL" id="MBTF01000009">
    <property type="protein sequence ID" value="OOQ60160.1"/>
    <property type="molecule type" value="Genomic_DNA"/>
</dbReference>
<proteinExistence type="predicted"/>
<protein>
    <submittedName>
        <fullName evidence="2">Uncharacterized protein</fullName>
    </submittedName>
</protein>
<dbReference type="RefSeq" id="WP_078347940.1">
    <property type="nucleotide sequence ID" value="NZ_MBTF01000009.1"/>
</dbReference>
<keyword evidence="3" id="KW-1185">Reference proteome</keyword>
<sequence>MIFIGIIIILLIAMAAAMFISSKVKRGLQASGNQSAGAIGIFTFVFCFVVIFCAIAFAIIYYTRFSWS</sequence>
<dbReference type="STRING" id="1792845.BC343_26945"/>
<feature type="transmembrane region" description="Helical" evidence="1">
    <location>
        <begin position="36"/>
        <end position="62"/>
    </location>
</feature>